<keyword evidence="3" id="KW-1185">Reference proteome</keyword>
<evidence type="ECO:0000313" key="3">
    <source>
        <dbReference type="Proteomes" id="UP000314294"/>
    </source>
</evidence>
<proteinExistence type="predicted"/>
<reference evidence="2 3" key="1">
    <citation type="submission" date="2019-03" db="EMBL/GenBank/DDBJ databases">
        <title>First draft genome of Liparis tanakae, snailfish: a comprehensive survey of snailfish specific genes.</title>
        <authorList>
            <person name="Kim W."/>
            <person name="Song I."/>
            <person name="Jeong J.-H."/>
            <person name="Kim D."/>
            <person name="Kim S."/>
            <person name="Ryu S."/>
            <person name="Song J.Y."/>
            <person name="Lee S.K."/>
        </authorList>
    </citation>
    <scope>NUCLEOTIDE SEQUENCE [LARGE SCALE GENOMIC DNA]</scope>
    <source>
        <tissue evidence="2">Muscle</tissue>
    </source>
</reference>
<evidence type="ECO:0000313" key="2">
    <source>
        <dbReference type="EMBL" id="TNN36548.1"/>
    </source>
</evidence>
<dbReference type="AlphaFoldDB" id="A0A4Z2F624"/>
<name>A0A4Z2F624_9TELE</name>
<dbReference type="EMBL" id="SRLO01001603">
    <property type="protein sequence ID" value="TNN36548.1"/>
    <property type="molecule type" value="Genomic_DNA"/>
</dbReference>
<feature type="region of interest" description="Disordered" evidence="1">
    <location>
        <begin position="117"/>
        <end position="138"/>
    </location>
</feature>
<feature type="compositionally biased region" description="Basic and acidic residues" evidence="1">
    <location>
        <begin position="126"/>
        <end position="138"/>
    </location>
</feature>
<accession>A0A4Z2F624</accession>
<evidence type="ECO:0000256" key="1">
    <source>
        <dbReference type="SAM" id="MobiDB-lite"/>
    </source>
</evidence>
<comment type="caution">
    <text evidence="2">The sequence shown here is derived from an EMBL/GenBank/DDBJ whole genome shotgun (WGS) entry which is preliminary data.</text>
</comment>
<organism evidence="2 3">
    <name type="scientific">Liparis tanakae</name>
    <name type="common">Tanaka's snailfish</name>
    <dbReference type="NCBI Taxonomy" id="230148"/>
    <lineage>
        <taxon>Eukaryota</taxon>
        <taxon>Metazoa</taxon>
        <taxon>Chordata</taxon>
        <taxon>Craniata</taxon>
        <taxon>Vertebrata</taxon>
        <taxon>Euteleostomi</taxon>
        <taxon>Actinopterygii</taxon>
        <taxon>Neopterygii</taxon>
        <taxon>Teleostei</taxon>
        <taxon>Neoteleostei</taxon>
        <taxon>Acanthomorphata</taxon>
        <taxon>Eupercaria</taxon>
        <taxon>Perciformes</taxon>
        <taxon>Cottioidei</taxon>
        <taxon>Cottales</taxon>
        <taxon>Liparidae</taxon>
        <taxon>Liparis</taxon>
    </lineage>
</organism>
<protein>
    <submittedName>
        <fullName evidence="2">Uncharacterized protein</fullName>
    </submittedName>
</protein>
<dbReference type="Proteomes" id="UP000314294">
    <property type="component" value="Unassembled WGS sequence"/>
</dbReference>
<sequence>MICSDAEVWLERLGRPTLPMNSPRHPAYDLGLVNSARPHRGGRGLCDRGVSRCNGTFSIRLLGPRLDLSVSRRVSTCETRLSEVGRWAVEQLLGSPFLLNGARRSHNARFMRLFRNTSTQGRKTQMNHERLSSRERFT</sequence>
<gene>
    <name evidence="2" type="ORF">EYF80_053275</name>
</gene>